<dbReference type="SUPFAM" id="SSF56112">
    <property type="entry name" value="Protein kinase-like (PK-like)"/>
    <property type="match status" value="1"/>
</dbReference>
<dbReference type="GO" id="GO:0005524">
    <property type="term" value="F:ATP binding"/>
    <property type="evidence" value="ECO:0007669"/>
    <property type="project" value="UniProtKB-UniRule"/>
</dbReference>
<feature type="region of interest" description="Disordered" evidence="10">
    <location>
        <begin position="1219"/>
        <end position="1264"/>
    </location>
</feature>
<dbReference type="Gene3D" id="1.10.510.10">
    <property type="entry name" value="Transferase(Phosphotransferase) domain 1"/>
    <property type="match status" value="1"/>
</dbReference>
<feature type="binding site" evidence="7 9">
    <location>
        <position position="1679"/>
    </location>
    <ligand>
        <name>ATP</name>
        <dbReference type="ChEBI" id="CHEBI:30616"/>
    </ligand>
</feature>
<feature type="region of interest" description="Disordered" evidence="10">
    <location>
        <begin position="249"/>
        <end position="269"/>
    </location>
</feature>
<feature type="region of interest" description="Disordered" evidence="10">
    <location>
        <begin position="849"/>
        <end position="922"/>
    </location>
</feature>
<dbReference type="PROSITE" id="PS00107">
    <property type="entry name" value="PROTEIN_KINASE_ATP"/>
    <property type="match status" value="1"/>
</dbReference>
<dbReference type="GO" id="GO:0004674">
    <property type="term" value="F:protein serine/threonine kinase activity"/>
    <property type="evidence" value="ECO:0007669"/>
    <property type="project" value="UniProtKB-KW"/>
</dbReference>
<evidence type="ECO:0000256" key="6">
    <source>
        <dbReference type="PIRSR" id="PIRSR630616-1"/>
    </source>
</evidence>
<evidence type="ECO:0000256" key="9">
    <source>
        <dbReference type="PROSITE-ProRule" id="PRU10141"/>
    </source>
</evidence>
<evidence type="ECO:0000256" key="3">
    <source>
        <dbReference type="ARBA" id="ARBA00022741"/>
    </source>
</evidence>
<feature type="region of interest" description="Disordered" evidence="10">
    <location>
        <begin position="1"/>
        <end position="73"/>
    </location>
</feature>
<dbReference type="PROSITE" id="PS50011">
    <property type="entry name" value="PROTEIN_KINASE_DOM"/>
    <property type="match status" value="1"/>
</dbReference>
<dbReference type="Proteomes" id="UP000785679">
    <property type="component" value="Unassembled WGS sequence"/>
</dbReference>
<keyword evidence="3 7" id="KW-0547">Nucleotide-binding</keyword>
<organism evidence="12 13">
    <name type="scientific">Halteria grandinella</name>
    <dbReference type="NCBI Taxonomy" id="5974"/>
    <lineage>
        <taxon>Eukaryota</taxon>
        <taxon>Sar</taxon>
        <taxon>Alveolata</taxon>
        <taxon>Ciliophora</taxon>
        <taxon>Intramacronucleata</taxon>
        <taxon>Spirotrichea</taxon>
        <taxon>Stichotrichia</taxon>
        <taxon>Sporadotrichida</taxon>
        <taxon>Halteriidae</taxon>
        <taxon>Halteria</taxon>
    </lineage>
</organism>
<feature type="compositionally biased region" description="Polar residues" evidence="10">
    <location>
        <begin position="1301"/>
        <end position="1325"/>
    </location>
</feature>
<evidence type="ECO:0000256" key="10">
    <source>
        <dbReference type="SAM" id="MobiDB-lite"/>
    </source>
</evidence>
<evidence type="ECO:0000256" key="4">
    <source>
        <dbReference type="ARBA" id="ARBA00022777"/>
    </source>
</evidence>
<feature type="cross-link" description="Glycyl lysine isopeptide (Lys-Gly) (interchain with G-Cter in SUMO2)" evidence="8">
    <location>
        <position position="1781"/>
    </location>
</feature>
<feature type="compositionally biased region" description="Polar residues" evidence="10">
    <location>
        <begin position="1385"/>
        <end position="1394"/>
    </location>
</feature>
<feature type="domain" description="Protein kinase" evidence="11">
    <location>
        <begin position="1650"/>
        <end position="1916"/>
    </location>
</feature>
<feature type="compositionally biased region" description="Polar residues" evidence="10">
    <location>
        <begin position="1"/>
        <end position="12"/>
    </location>
</feature>
<dbReference type="InterPro" id="IPR017441">
    <property type="entry name" value="Protein_kinase_ATP_BS"/>
</dbReference>
<dbReference type="SMART" id="SM00220">
    <property type="entry name" value="S_TKc"/>
    <property type="match status" value="1"/>
</dbReference>
<accession>A0A8J8P6S5</accession>
<feature type="region of interest" description="Disordered" evidence="10">
    <location>
        <begin position="811"/>
        <end position="831"/>
    </location>
</feature>
<feature type="compositionally biased region" description="Polar residues" evidence="10">
    <location>
        <begin position="1339"/>
        <end position="1371"/>
    </location>
</feature>
<dbReference type="EMBL" id="RRYP01000117">
    <property type="protein sequence ID" value="TNV87973.1"/>
    <property type="molecule type" value="Genomic_DNA"/>
</dbReference>
<feature type="region of interest" description="Disordered" evidence="10">
    <location>
        <begin position="1385"/>
        <end position="1415"/>
    </location>
</feature>
<feature type="compositionally biased region" description="Polar residues" evidence="10">
    <location>
        <begin position="1249"/>
        <end position="1258"/>
    </location>
</feature>
<feature type="region of interest" description="Disordered" evidence="10">
    <location>
        <begin position="1278"/>
        <end position="1371"/>
    </location>
</feature>
<evidence type="ECO:0000256" key="7">
    <source>
        <dbReference type="PIRSR" id="PIRSR630616-2"/>
    </source>
</evidence>
<evidence type="ECO:0000313" key="13">
    <source>
        <dbReference type="Proteomes" id="UP000785679"/>
    </source>
</evidence>
<sequence>MSVLKTSNQQFQPEALRGSKNNIESIHQKRTAKFKAQQAEEHSADQQVENNEGIIRVDSDEKNPHSASREIDKAPKLQRGFGLKTEAIEALLRITFIPISEKQSSIKNNNRLNGGGPSGLHKTDKILKKKKFLALPRECEQSKVTSNSRYGQYEEESKRSGIDRERARSGKKIHNQIVDLQPTGDDLNEQFSYQCFIPLNRVIIDYLRLMLPSSWLFEKFNLLCLKETERMQENEQLLASHQKRQLQQNLQNKQKLSMGNKPAAAGSVDHSGGNFNISSGGAVSCSITAQNSALNSASQAQFVPLHGVKMAQSSNLARYQSQQRFYEQLEQQQIQYLQQITQNAGNISISQQQHLLNNNGRFFSNINSHSPSNVNQIVLGGIGGGPTAMAQQNMALFAAAPIGTPPLQALGRLPSPFYNQSYQRDDQLSGGVRIIQPCSTSNQSNRNAERIITENIPYQGDGSPLHLNNYGVLSNTGGQPVYKDDGNAPADASKNEVVKNTINTITQQAFEIQQASLRHHELFTRLNAFIQQHGSRQRSHSKQSKNKSRRAFSTLQKVGANHIHSKFRKESNNGVNRVVSKLKINCQQQMTPGTSQVRLKRDMSCYAAKQGTELNISNAKVNASQSPARLGGDLGTGKIQTVSLPQIAKIIIFPSSKANIFFIQSDFQSNKAIRQIAQPFNPEMPPNHYRQGARNKYQSNNYSPVENGNVASSNQINFQQNLHGVNSSTQNNQTAIIPIGESIPGVVGCFPTQLHAGMKSTKQDDFSQSKMQRQPVTGAKLGEESKFVTSLFDEQNVGFSAQQRQALALRPQESHQNNIQCQNQSTPKGQDNTIRDQLMINLKLNDPSAQIEQPQEEGKDELQRVDSSFQDSSKSQADKEGGERYLNDDQSCDDVDDDVDDCGDDDNVDDSDDEPGQLGAGCEVGQCEEFDSRVVVKAIAVNHMNSNYFKLREPQTLPKKSGKNLLVKQKEQIEDPMADLYLQDLDLNFQQQLALPIDLPINSAAQCAGAQKIATSMRRQEYSDITIQSHLYNQARMHYGIDKKFILMHGTHEEYNDIGNSDKSANTNAFRTKELPFSHGQQDSMSNFDGVSLRFGGNMAFGGLQMQSSLYNGPPQFRGLRNPVYNNNAGSRFINKSTQKAALNTSSQQRKNTKSLDLGQLLGAIANKDLQPMLNQPSNFNHRDKSAHQAHLRKTQQNFNDEDPLNPHFEETDLHRPDLLPESAHNFEPLDRNSSNNKQRIAERGVRVNGSSQMQGSPDKQETFQPPYLQKYRIGAQNQVQRQQLSSHQPAFQRPLFNGPYDQQNAQDNRGQSNKANYGPNTQAPNALKRSDMQGSGGEQYSNLDQKTSQPSSQQYQFNPYQPQSSHGAACGSTLQMQRQQMFFPNTTNLSKNQEASKRREEENSGEQQNPNGGVLSLYQDQAQRNEEIKEGQNCNKDLCLVLSKKFDDCYGKMVEMRRMVLLKEIKRFGKNLDPSWQVYFLPQSNQKQKGKSSSLYFKVQGSDLYAYKDESLTKVIFIHFLPGCEFSLFEEKPVIPHRGSHHNGNKKGSGQGGQALAASDMNFSSIRRQRILSEGKANQNMSKFGAPMASPIGYEQIADQNNDAGPPRFQIKIKISEGHKRVFYLREEQEANDLMFFLERANRYQQLGDNKSSLLGEGSYGKVYKAIDKLFNKKVAIKSISMGKLSDQEESLMLQEIELSYVLQEDRHPGYVELVDVFEDEAHNLNIVMELFESKSLYQWMKNDLPKSANRERDVLTVFKKASEALMFAHSRGIIHRDIKLDNFLVAYDASKGLYKTRIIDFGLATVNFSYEKCTLMVGSIAYLSPEIVNKKPYEYKTDVWSMGIALYTLLTGKLPFLGENVDKTIENIKKREINFDQSSWKSISFTAKDLVLSMLQKDEDKRLSMTKVMEHRWIKKLQDEGQIKGSGLSKTVQ</sequence>
<feature type="compositionally biased region" description="Polar residues" evidence="10">
    <location>
        <begin position="1278"/>
        <end position="1290"/>
    </location>
</feature>
<feature type="compositionally biased region" description="Acidic residues" evidence="10">
    <location>
        <begin position="890"/>
        <end position="915"/>
    </location>
</feature>
<keyword evidence="2" id="KW-0808">Transferase</keyword>
<keyword evidence="4" id="KW-0418">Kinase</keyword>
<dbReference type="InterPro" id="IPR030616">
    <property type="entry name" value="Aur-like"/>
</dbReference>
<feature type="binding site" evidence="7">
    <location>
        <position position="1802"/>
    </location>
    <ligand>
        <name>ATP</name>
        <dbReference type="ChEBI" id="CHEBI:30616"/>
    </ligand>
</feature>
<feature type="region of interest" description="Disordered" evidence="10">
    <location>
        <begin position="143"/>
        <end position="169"/>
    </location>
</feature>
<protein>
    <recommendedName>
        <fullName evidence="11">Protein kinase domain-containing protein</fullName>
    </recommendedName>
</protein>
<feature type="compositionally biased region" description="Polar residues" evidence="10">
    <location>
        <begin position="865"/>
        <end position="875"/>
    </location>
</feature>
<keyword evidence="5 7" id="KW-0067">ATP-binding</keyword>
<comment type="caution">
    <text evidence="12">The sequence shown here is derived from an EMBL/GenBank/DDBJ whole genome shotgun (WGS) entry which is preliminary data.</text>
</comment>
<reference evidence="12" key="1">
    <citation type="submission" date="2019-06" db="EMBL/GenBank/DDBJ databases">
        <authorList>
            <person name="Zheng W."/>
        </authorList>
    </citation>
    <scope>NUCLEOTIDE SEQUENCE</scope>
    <source>
        <strain evidence="12">QDHG01</strain>
    </source>
</reference>
<proteinExistence type="predicted"/>
<gene>
    <name evidence="12" type="ORF">FGO68_gene7890</name>
</gene>
<keyword evidence="1" id="KW-0723">Serine/threonine-protein kinase</keyword>
<feature type="compositionally biased region" description="Polar residues" evidence="10">
    <location>
        <begin position="814"/>
        <end position="831"/>
    </location>
</feature>
<feature type="compositionally biased region" description="Basic and acidic residues" evidence="10">
    <location>
        <begin position="876"/>
        <end position="887"/>
    </location>
</feature>
<evidence type="ECO:0000313" key="12">
    <source>
        <dbReference type="EMBL" id="TNV87973.1"/>
    </source>
</evidence>
<dbReference type="InterPro" id="IPR011009">
    <property type="entry name" value="Kinase-like_dom_sf"/>
</dbReference>
<dbReference type="InterPro" id="IPR000719">
    <property type="entry name" value="Prot_kinase_dom"/>
</dbReference>
<feature type="compositionally biased region" description="Basic and acidic residues" evidence="10">
    <location>
        <begin position="55"/>
        <end position="73"/>
    </location>
</feature>
<feature type="active site" description="Proton acceptor" evidence="6">
    <location>
        <position position="1779"/>
    </location>
</feature>
<feature type="compositionally biased region" description="Basic and acidic residues" evidence="10">
    <location>
        <begin position="155"/>
        <end position="168"/>
    </location>
</feature>
<evidence type="ECO:0000259" key="11">
    <source>
        <dbReference type="PROSITE" id="PS50011"/>
    </source>
</evidence>
<keyword evidence="13" id="KW-1185">Reference proteome</keyword>
<evidence type="ECO:0000256" key="2">
    <source>
        <dbReference type="ARBA" id="ARBA00022679"/>
    </source>
</evidence>
<feature type="region of interest" description="Disordered" evidence="10">
    <location>
        <begin position="1172"/>
        <end position="1192"/>
    </location>
</feature>
<name>A0A8J8P6S5_HALGN</name>
<dbReference type="PROSITE" id="PS00108">
    <property type="entry name" value="PROTEIN_KINASE_ST"/>
    <property type="match status" value="1"/>
</dbReference>
<evidence type="ECO:0000256" key="5">
    <source>
        <dbReference type="ARBA" id="ARBA00022840"/>
    </source>
</evidence>
<dbReference type="Pfam" id="PF00069">
    <property type="entry name" value="Pkinase"/>
    <property type="match status" value="1"/>
</dbReference>
<evidence type="ECO:0000256" key="8">
    <source>
        <dbReference type="PIRSR" id="PIRSR630616-3"/>
    </source>
</evidence>
<evidence type="ECO:0000256" key="1">
    <source>
        <dbReference type="ARBA" id="ARBA00022527"/>
    </source>
</evidence>
<dbReference type="PANTHER" id="PTHR24350">
    <property type="entry name" value="SERINE/THREONINE-PROTEIN KINASE IAL-RELATED"/>
    <property type="match status" value="1"/>
</dbReference>
<dbReference type="InterPro" id="IPR008271">
    <property type="entry name" value="Ser/Thr_kinase_AS"/>
</dbReference>